<dbReference type="RefSeq" id="WP_171224657.1">
    <property type="nucleotide sequence ID" value="NZ_CP053085.1"/>
</dbReference>
<sequence>MKSKNHAYPRTLEEFERVEIRKLGDVPAWSPKVKDAELRAAMLFEARQDELQDELEDRKKW</sequence>
<dbReference type="AlphaFoldDB" id="A0A6M4IMT6"/>
<dbReference type="KEGG" id="ggr:HKW67_06775"/>
<protein>
    <submittedName>
        <fullName evidence="1">Uncharacterized protein</fullName>
    </submittedName>
</protein>
<gene>
    <name evidence="1" type="ORF">HKW67_06775</name>
</gene>
<organism evidence="1 2">
    <name type="scientific">Gemmatimonas groenlandica</name>
    <dbReference type="NCBI Taxonomy" id="2732249"/>
    <lineage>
        <taxon>Bacteria</taxon>
        <taxon>Pseudomonadati</taxon>
        <taxon>Gemmatimonadota</taxon>
        <taxon>Gemmatimonadia</taxon>
        <taxon>Gemmatimonadales</taxon>
        <taxon>Gemmatimonadaceae</taxon>
        <taxon>Gemmatimonas</taxon>
    </lineage>
</organism>
<name>A0A6M4IMT6_9BACT</name>
<dbReference type="Proteomes" id="UP000500938">
    <property type="component" value="Chromosome"/>
</dbReference>
<evidence type="ECO:0000313" key="1">
    <source>
        <dbReference type="EMBL" id="QJR35228.1"/>
    </source>
</evidence>
<reference evidence="1 2" key="1">
    <citation type="submission" date="2020-05" db="EMBL/GenBank/DDBJ databases">
        <title>Complete genome sequence of Gemmatimonas greenlandica TET16.</title>
        <authorList>
            <person name="Zeng Y."/>
        </authorList>
    </citation>
    <scope>NUCLEOTIDE SEQUENCE [LARGE SCALE GENOMIC DNA]</scope>
    <source>
        <strain evidence="1 2">TET16</strain>
    </source>
</reference>
<proteinExistence type="predicted"/>
<evidence type="ECO:0000313" key="2">
    <source>
        <dbReference type="Proteomes" id="UP000500938"/>
    </source>
</evidence>
<dbReference type="EMBL" id="CP053085">
    <property type="protein sequence ID" value="QJR35228.1"/>
    <property type="molecule type" value="Genomic_DNA"/>
</dbReference>
<accession>A0A6M4IMT6</accession>
<keyword evidence="2" id="KW-1185">Reference proteome</keyword>